<feature type="region of interest" description="Disordered" evidence="11">
    <location>
        <begin position="1"/>
        <end position="21"/>
    </location>
</feature>
<evidence type="ECO:0000313" key="12">
    <source>
        <dbReference type="Ensembl" id="ENSAZOP00000005763.1"/>
    </source>
</evidence>
<keyword evidence="8" id="KW-0472">Membrane</keyword>
<evidence type="ECO:0000256" key="1">
    <source>
        <dbReference type="ARBA" id="ARBA00004326"/>
    </source>
</evidence>
<reference evidence="12" key="2">
    <citation type="submission" date="2025-09" db="UniProtKB">
        <authorList>
            <consortium name="Ensembl"/>
        </authorList>
    </citation>
    <scope>IDENTIFICATION</scope>
</reference>
<feature type="region of interest" description="Disordered" evidence="11">
    <location>
        <begin position="178"/>
        <end position="199"/>
    </location>
</feature>
<keyword evidence="13" id="KW-1185">Reference proteome</keyword>
<dbReference type="InterPro" id="IPR004345">
    <property type="entry name" value="TB2_DP1_HVA22"/>
</dbReference>
<evidence type="ECO:0000256" key="3">
    <source>
        <dbReference type="ARBA" id="ARBA00008573"/>
    </source>
</evidence>
<evidence type="ECO:0000256" key="5">
    <source>
        <dbReference type="ARBA" id="ARBA00022824"/>
    </source>
</evidence>
<reference evidence="12" key="1">
    <citation type="submission" date="2025-08" db="UniProtKB">
        <authorList>
            <consortium name="Ensembl"/>
        </authorList>
    </citation>
    <scope>IDENTIFICATION</scope>
</reference>
<evidence type="ECO:0000256" key="8">
    <source>
        <dbReference type="ARBA" id="ARBA00023136"/>
    </source>
</evidence>
<dbReference type="Proteomes" id="UP000694549">
    <property type="component" value="Unplaced"/>
</dbReference>
<dbReference type="PANTHER" id="PTHR12300:SF93">
    <property type="entry name" value="RECEPTOR EXPRESSION-ENHANCING PROTEIN 5"/>
    <property type="match status" value="1"/>
</dbReference>
<protein>
    <recommendedName>
        <fullName evidence="10">Receptor expression-enhancing protein</fullName>
    </recommendedName>
</protein>
<keyword evidence="6" id="KW-0703">Sarcoplasmic reticulum</keyword>
<evidence type="ECO:0000256" key="10">
    <source>
        <dbReference type="RuleBase" id="RU362006"/>
    </source>
</evidence>
<proteinExistence type="inferred from homology"/>
<evidence type="ECO:0000256" key="2">
    <source>
        <dbReference type="ARBA" id="ARBA00004477"/>
    </source>
</evidence>
<organism evidence="12 13">
    <name type="scientific">Anas zonorhyncha</name>
    <name type="common">Eastern spot-billed duck</name>
    <dbReference type="NCBI Taxonomy" id="75864"/>
    <lineage>
        <taxon>Eukaryota</taxon>
        <taxon>Metazoa</taxon>
        <taxon>Chordata</taxon>
        <taxon>Craniata</taxon>
        <taxon>Vertebrata</taxon>
        <taxon>Euteleostomi</taxon>
        <taxon>Archelosauria</taxon>
        <taxon>Archosauria</taxon>
        <taxon>Dinosauria</taxon>
        <taxon>Saurischia</taxon>
        <taxon>Theropoda</taxon>
        <taxon>Coelurosauria</taxon>
        <taxon>Aves</taxon>
        <taxon>Neognathae</taxon>
        <taxon>Galloanserae</taxon>
        <taxon>Anseriformes</taxon>
        <taxon>Anatidae</taxon>
        <taxon>Anatinae</taxon>
        <taxon>Anas</taxon>
    </lineage>
</organism>
<evidence type="ECO:0000256" key="4">
    <source>
        <dbReference type="ARBA" id="ARBA00022692"/>
    </source>
</evidence>
<comment type="function">
    <text evidence="9">Plays an essential role in heart function and development by regulating the organization and function of the sarcoplasmic reticulum in cardiomyocytes.</text>
</comment>
<keyword evidence="4" id="KW-0812">Transmembrane</keyword>
<feature type="compositionally biased region" description="Pro residues" evidence="11">
    <location>
        <begin position="178"/>
        <end position="190"/>
    </location>
</feature>
<dbReference type="PANTHER" id="PTHR12300">
    <property type="entry name" value="HVA22-LIKE PROTEINS"/>
    <property type="match status" value="1"/>
</dbReference>
<keyword evidence="5" id="KW-0256">Endoplasmic reticulum</keyword>
<comment type="subcellular location">
    <subcellularLocation>
        <location evidence="2">Endoplasmic reticulum membrane</location>
        <topology evidence="2">Multi-pass membrane protein</topology>
    </subcellularLocation>
    <subcellularLocation>
        <location evidence="10">Membrane</location>
        <topology evidence="10">Multi-pass membrane protein</topology>
    </subcellularLocation>
    <subcellularLocation>
        <location evidence="1">Sarcoplasmic reticulum membrane</location>
        <topology evidence="1">Multi-pass membrane protein</topology>
    </subcellularLocation>
</comment>
<evidence type="ECO:0000256" key="9">
    <source>
        <dbReference type="ARBA" id="ARBA00037732"/>
    </source>
</evidence>
<evidence type="ECO:0000256" key="7">
    <source>
        <dbReference type="ARBA" id="ARBA00022989"/>
    </source>
</evidence>
<name>A0A8B9U8G5_9AVES</name>
<evidence type="ECO:0000313" key="13">
    <source>
        <dbReference type="Proteomes" id="UP000694549"/>
    </source>
</evidence>
<evidence type="ECO:0000256" key="11">
    <source>
        <dbReference type="SAM" id="MobiDB-lite"/>
    </source>
</evidence>
<feature type="compositionally biased region" description="Low complexity" evidence="11">
    <location>
        <begin position="12"/>
        <end position="21"/>
    </location>
</feature>
<dbReference type="Pfam" id="PF03134">
    <property type="entry name" value="TB2_DP1_HVA22"/>
    <property type="match status" value="1"/>
</dbReference>
<evidence type="ECO:0000256" key="6">
    <source>
        <dbReference type="ARBA" id="ARBA00022951"/>
    </source>
</evidence>
<feature type="region of interest" description="Disordered" evidence="11">
    <location>
        <begin position="212"/>
        <end position="262"/>
    </location>
</feature>
<dbReference type="GO" id="GO:0033017">
    <property type="term" value="C:sarcoplasmic reticulum membrane"/>
    <property type="evidence" value="ECO:0007669"/>
    <property type="project" value="UniProtKB-SubCell"/>
</dbReference>
<keyword evidence="7" id="KW-1133">Transmembrane helix</keyword>
<sequence>SLGYGYSPEPRTSTQLLGSSGTTFSQPFSIISGPTGRFRGFYSSLHTCGHSQRTPQLLTFWPDSLTPLSVTGTSHAGQPRCGPWCSQELLSLLFISQGIHSTAVTGVKHRAPRLGASCGVWGRLHFAARGAPKGGGGGVRWRPASPRGGQGGAVAWRPCWWRCLLLLLLLLLLPPPPSSSSFTPPPPPGPVAAACGRCQTPSRPHARGCVGLRSGHPRHRHHDGGHAAALRPLPAREELHDRRPRAHREQDRRRPQLHRHRIKAIESPNKDDDTQWLTYWVVYGVFSIAEFFSDIFLSWFPFYYMLKCGFLLWCMAPSPSNGAEFLYHRIIRPFFLKHEAQLDNVVKDLKDKAAETADTIAKEAKKATVNLLGEEKKST</sequence>
<comment type="similarity">
    <text evidence="3 10">Belongs to the DP1 family.</text>
</comment>
<accession>A0A8B9U8G5</accession>
<feature type="compositionally biased region" description="Basic and acidic residues" evidence="11">
    <location>
        <begin position="234"/>
        <end position="254"/>
    </location>
</feature>
<dbReference type="Ensembl" id="ENSAZOT00000006160.1">
    <property type="protein sequence ID" value="ENSAZOP00000005763.1"/>
    <property type="gene ID" value="ENSAZOG00000003705.1"/>
</dbReference>
<dbReference type="AlphaFoldDB" id="A0A8B9U8G5"/>